<keyword evidence="2" id="KW-0472">Membrane</keyword>
<dbReference type="GO" id="GO:0006952">
    <property type="term" value="P:defense response"/>
    <property type="evidence" value="ECO:0007669"/>
    <property type="project" value="InterPro"/>
</dbReference>
<keyword evidence="4" id="KW-1185">Reference proteome</keyword>
<comment type="caution">
    <text evidence="3">The sequence shown here is derived from an EMBL/GenBank/DDBJ whole genome shotgun (WGS) entry which is preliminary data.</text>
</comment>
<accession>A0AAW1NT87</accession>
<dbReference type="AlphaFoldDB" id="A0AAW1NT87"/>
<dbReference type="PANTHER" id="PTHR36359">
    <property type="entry name" value="PROTEIN RESISTANCE TO PHYTOPHTHORA 1, CHLOROPLASTIC"/>
    <property type="match status" value="1"/>
</dbReference>
<dbReference type="Proteomes" id="UP001465755">
    <property type="component" value="Unassembled WGS sequence"/>
</dbReference>
<name>A0AAW1NT87_9CHLO</name>
<proteinExistence type="predicted"/>
<sequence length="259" mass="29069">MDLLLPCCSWVEQLVQKKAEALKYLRQQAEREWREIHDGTLRFDRIKQDIAALRELSKPDLLSFYQEHILSADSRRRSKGRTCRHTRCASEPETAESRDSQSDAPAPSTSSRDLNKEFSKFTRSTASTFAPRASGPSKNPAFKGSTLYTVFEVQAWLSLAVGGLLSYNIIWPTDKPSIARLLGMWSIWMLTVPSLRARDCDANEKDALNVLFILLPIINVALPFAWKNFGFIFTADCVALGAVYAWKGCLPKFGESSGA</sequence>
<evidence type="ECO:0000313" key="3">
    <source>
        <dbReference type="EMBL" id="KAK9793490.1"/>
    </source>
</evidence>
<gene>
    <name evidence="3" type="ORF">WJX73_004166</name>
</gene>
<reference evidence="3 4" key="1">
    <citation type="journal article" date="2024" name="Nat. Commun.">
        <title>Phylogenomics reveals the evolutionary origins of lichenization in chlorophyte algae.</title>
        <authorList>
            <person name="Puginier C."/>
            <person name="Libourel C."/>
            <person name="Otte J."/>
            <person name="Skaloud P."/>
            <person name="Haon M."/>
            <person name="Grisel S."/>
            <person name="Petersen M."/>
            <person name="Berrin J.G."/>
            <person name="Delaux P.M."/>
            <person name="Dal Grande F."/>
            <person name="Keller J."/>
        </authorList>
    </citation>
    <scope>NUCLEOTIDE SEQUENCE [LARGE SCALE GENOMIC DNA]</scope>
    <source>
        <strain evidence="3 4">SAG 2036</strain>
    </source>
</reference>
<dbReference type="InterPro" id="IPR011249">
    <property type="entry name" value="Metalloenz_LuxS/M16"/>
</dbReference>
<dbReference type="EMBL" id="JALJOQ010000149">
    <property type="protein sequence ID" value="KAK9793490.1"/>
    <property type="molecule type" value="Genomic_DNA"/>
</dbReference>
<dbReference type="SUPFAM" id="SSF63411">
    <property type="entry name" value="LuxS/MPP-like metallohydrolase"/>
    <property type="match status" value="1"/>
</dbReference>
<organism evidence="3 4">
    <name type="scientific">Symbiochloris irregularis</name>
    <dbReference type="NCBI Taxonomy" id="706552"/>
    <lineage>
        <taxon>Eukaryota</taxon>
        <taxon>Viridiplantae</taxon>
        <taxon>Chlorophyta</taxon>
        <taxon>core chlorophytes</taxon>
        <taxon>Trebouxiophyceae</taxon>
        <taxon>Trebouxiales</taxon>
        <taxon>Trebouxiaceae</taxon>
        <taxon>Symbiochloris</taxon>
    </lineage>
</organism>
<dbReference type="InterPro" id="IPR044966">
    <property type="entry name" value="RPH1"/>
</dbReference>
<feature type="region of interest" description="Disordered" evidence="1">
    <location>
        <begin position="81"/>
        <end position="115"/>
    </location>
</feature>
<evidence type="ECO:0000313" key="4">
    <source>
        <dbReference type="Proteomes" id="UP001465755"/>
    </source>
</evidence>
<protein>
    <submittedName>
        <fullName evidence="3">Uncharacterized protein</fullName>
    </submittedName>
</protein>
<dbReference type="GO" id="GO:0046872">
    <property type="term" value="F:metal ion binding"/>
    <property type="evidence" value="ECO:0007669"/>
    <property type="project" value="InterPro"/>
</dbReference>
<dbReference type="Gene3D" id="3.30.830.10">
    <property type="entry name" value="Metalloenzyme, LuxS/M16 peptidase-like"/>
    <property type="match status" value="1"/>
</dbReference>
<dbReference type="PANTHER" id="PTHR36359:SF1">
    <property type="entry name" value="PROTEIN RESISTANCE TO PHYTOPHTHORA 1, CHLOROPLASTIC"/>
    <property type="match status" value="1"/>
</dbReference>
<evidence type="ECO:0000256" key="2">
    <source>
        <dbReference type="SAM" id="Phobius"/>
    </source>
</evidence>
<feature type="transmembrane region" description="Helical" evidence="2">
    <location>
        <begin position="147"/>
        <end position="171"/>
    </location>
</feature>
<evidence type="ECO:0000256" key="1">
    <source>
        <dbReference type="SAM" id="MobiDB-lite"/>
    </source>
</evidence>
<keyword evidence="2" id="KW-1133">Transmembrane helix</keyword>
<feature type="transmembrane region" description="Helical" evidence="2">
    <location>
        <begin position="207"/>
        <end position="226"/>
    </location>
</feature>
<keyword evidence="2" id="KW-0812">Transmembrane</keyword>